<reference evidence="3 4" key="1">
    <citation type="submission" date="2015-08" db="EMBL/GenBank/DDBJ databases">
        <title>Comparative genomics of the Campylobacter concisus group.</title>
        <authorList>
            <person name="Yee E."/>
            <person name="Chapman M.H."/>
            <person name="Huynh S."/>
            <person name="Bono J.L."/>
            <person name="On S.L."/>
            <person name="St Leger J."/>
            <person name="Foster G."/>
            <person name="Parker C.T."/>
            <person name="Miller W.G."/>
        </authorList>
    </citation>
    <scope>NUCLEOTIDE SEQUENCE [LARGE SCALE GENOMIC DNA]</scope>
    <source>
        <strain evidence="3 4">RM9337</strain>
    </source>
</reference>
<name>A0AAW3ZV73_9BACT</name>
<dbReference type="InterPro" id="IPR000468">
    <property type="entry name" value="Barstar"/>
</dbReference>
<sequence>MKSKASKHTRYVIDASKITDKQSLLSCIQVAFFPHLNECAKNLDAFWDELNSLRNGKILIKNAQILLNTKDDFAQNMLTFLNALKDEGWKIKFKEAKDA</sequence>
<dbReference type="Gene3D" id="3.30.370.10">
    <property type="entry name" value="Barstar-like"/>
    <property type="match status" value="1"/>
</dbReference>
<evidence type="ECO:0000256" key="1">
    <source>
        <dbReference type="ARBA" id="ARBA00006845"/>
    </source>
</evidence>
<dbReference type="InterPro" id="IPR035905">
    <property type="entry name" value="Barstar-like_sf"/>
</dbReference>
<dbReference type="Proteomes" id="UP000650616">
    <property type="component" value="Unassembled WGS sequence"/>
</dbReference>
<gene>
    <name evidence="3" type="ORF">CCAL9337_03710</name>
</gene>
<dbReference type="SUPFAM" id="SSF52038">
    <property type="entry name" value="Barstar-related"/>
    <property type="match status" value="1"/>
</dbReference>
<evidence type="ECO:0000313" key="4">
    <source>
        <dbReference type="Proteomes" id="UP000650616"/>
    </source>
</evidence>
<comment type="caution">
    <text evidence="3">The sequence shown here is derived from an EMBL/GenBank/DDBJ whole genome shotgun (WGS) entry which is preliminary data.</text>
</comment>
<feature type="domain" description="Barstar (barnase inhibitor)" evidence="2">
    <location>
        <begin position="12"/>
        <end position="86"/>
    </location>
</feature>
<comment type="similarity">
    <text evidence="1">Belongs to the barstar family.</text>
</comment>
<organism evidence="3 4">
    <name type="scientific">Campylobacter californiensis</name>
    <dbReference type="NCBI Taxonomy" id="1032243"/>
    <lineage>
        <taxon>Bacteria</taxon>
        <taxon>Pseudomonadati</taxon>
        <taxon>Campylobacterota</taxon>
        <taxon>Epsilonproteobacteria</taxon>
        <taxon>Campylobacterales</taxon>
        <taxon>Campylobacteraceae</taxon>
        <taxon>Campylobacter</taxon>
    </lineage>
</organism>
<protein>
    <submittedName>
        <fullName evidence="3">Barstar family protein</fullName>
    </submittedName>
</protein>
<accession>A0AAW3ZV73</accession>
<dbReference type="Pfam" id="PF01337">
    <property type="entry name" value="Barstar"/>
    <property type="match status" value="1"/>
</dbReference>
<evidence type="ECO:0000313" key="3">
    <source>
        <dbReference type="EMBL" id="MBE3607836.1"/>
    </source>
</evidence>
<dbReference type="EMBL" id="LIWG01000003">
    <property type="protein sequence ID" value="MBE3607836.1"/>
    <property type="molecule type" value="Genomic_DNA"/>
</dbReference>
<dbReference type="RefSeq" id="WP_169936778.1">
    <property type="nucleotide sequence ID" value="NZ_CP012545.1"/>
</dbReference>
<dbReference type="AlphaFoldDB" id="A0AAW3ZV73"/>
<evidence type="ECO:0000259" key="2">
    <source>
        <dbReference type="Pfam" id="PF01337"/>
    </source>
</evidence>
<keyword evidence="4" id="KW-1185">Reference proteome</keyword>
<proteinExistence type="inferred from homology"/>